<feature type="domain" description="GerMN" evidence="2">
    <location>
        <begin position="78"/>
        <end position="164"/>
    </location>
</feature>
<reference evidence="4" key="1">
    <citation type="journal article" date="2019" name="Int. J. Syst. Evol. Microbiol.">
        <title>The Global Catalogue of Microorganisms (GCM) 10K type strain sequencing project: providing services to taxonomists for standard genome sequencing and annotation.</title>
        <authorList>
            <consortium name="The Broad Institute Genomics Platform"/>
            <consortium name="The Broad Institute Genome Sequencing Center for Infectious Disease"/>
            <person name="Wu L."/>
            <person name="Ma J."/>
        </authorList>
    </citation>
    <scope>NUCLEOTIDE SEQUENCE [LARGE SCALE GENOMIC DNA]</scope>
    <source>
        <strain evidence="4">JCM 15443</strain>
    </source>
</reference>
<dbReference type="RefSeq" id="WP_188901058.1">
    <property type="nucleotide sequence ID" value="NZ_BMOM01000003.1"/>
</dbReference>
<evidence type="ECO:0000256" key="1">
    <source>
        <dbReference type="SAM" id="SignalP"/>
    </source>
</evidence>
<dbReference type="InterPro" id="IPR019606">
    <property type="entry name" value="GerMN"/>
</dbReference>
<dbReference type="Pfam" id="PF10646">
    <property type="entry name" value="Germane"/>
    <property type="match status" value="1"/>
</dbReference>
<dbReference type="EMBL" id="BMOM01000003">
    <property type="protein sequence ID" value="GGL99511.1"/>
    <property type="molecule type" value="Genomic_DNA"/>
</dbReference>
<gene>
    <name evidence="3" type="ORF">GCM10010841_05110</name>
</gene>
<proteinExistence type="predicted"/>
<evidence type="ECO:0000259" key="2">
    <source>
        <dbReference type="SMART" id="SM00909"/>
    </source>
</evidence>
<keyword evidence="4" id="KW-1185">Reference proteome</keyword>
<protein>
    <recommendedName>
        <fullName evidence="2">GerMN domain-containing protein</fullName>
    </recommendedName>
</protein>
<comment type="caution">
    <text evidence="3">The sequence shown here is derived from an EMBL/GenBank/DDBJ whole genome shotgun (WGS) entry which is preliminary data.</text>
</comment>
<name>A0ABQ2GKE6_9DEIO</name>
<keyword evidence="1" id="KW-0732">Signal</keyword>
<organism evidence="3 4">
    <name type="scientific">Deinococcus aerophilus</name>
    <dbReference type="NCBI Taxonomy" id="522488"/>
    <lineage>
        <taxon>Bacteria</taxon>
        <taxon>Thermotogati</taxon>
        <taxon>Deinococcota</taxon>
        <taxon>Deinococci</taxon>
        <taxon>Deinococcales</taxon>
        <taxon>Deinococcaceae</taxon>
        <taxon>Deinococcus</taxon>
    </lineage>
</organism>
<dbReference type="SMART" id="SM00909">
    <property type="entry name" value="Germane"/>
    <property type="match status" value="1"/>
</dbReference>
<feature type="chain" id="PRO_5047129814" description="GerMN domain-containing protein" evidence="1">
    <location>
        <begin position="23"/>
        <end position="180"/>
    </location>
</feature>
<feature type="signal peptide" evidence="1">
    <location>
        <begin position="1"/>
        <end position="22"/>
    </location>
</feature>
<evidence type="ECO:0000313" key="3">
    <source>
        <dbReference type="EMBL" id="GGL99511.1"/>
    </source>
</evidence>
<evidence type="ECO:0000313" key="4">
    <source>
        <dbReference type="Proteomes" id="UP000661918"/>
    </source>
</evidence>
<dbReference type="Proteomes" id="UP000661918">
    <property type="component" value="Unassembled WGS sequence"/>
</dbReference>
<sequence length="180" mass="19651">MRRLFSLFNVLSAALLVVAALASQAVQKPPTPPKAPTLQVAERTPMKVKVYFTDPQVQALKAETRTVQVAQSNPRAVAQAALNIWAAGPAGSGLLAVVPRDKATPKVYLRGLHYYVDLPAEYATLRYGTSGTRMLLCTLTRTLLETRGEDVTFVLDGQPVETLGQIDLREPFTRQDCADQ</sequence>
<accession>A0ABQ2GKE6</accession>